<evidence type="ECO:0000313" key="4">
    <source>
        <dbReference type="EMBL" id="MEQ6918001.1"/>
    </source>
</evidence>
<dbReference type="PANTHER" id="PTHR43477:SF4">
    <property type="entry name" value="DEHYDROGENASE_REDUCTASE SDR FAMILY MEMBER 6"/>
    <property type="match status" value="1"/>
</dbReference>
<comment type="caution">
    <text evidence="4">The sequence shown here is derived from an EMBL/GenBank/DDBJ whole genome shotgun (WGS) entry which is preliminary data.</text>
</comment>
<keyword evidence="5" id="KW-1185">Reference proteome</keyword>
<comment type="similarity">
    <text evidence="1">Belongs to the short-chain dehydrogenases/reductases (SDR) family.</text>
</comment>
<dbReference type="InterPro" id="IPR036291">
    <property type="entry name" value="NAD(P)-bd_dom_sf"/>
</dbReference>
<organism evidence="4 5">
    <name type="scientific">Halomonas aquatica</name>
    <dbReference type="NCBI Taxonomy" id="3151123"/>
    <lineage>
        <taxon>Bacteria</taxon>
        <taxon>Pseudomonadati</taxon>
        <taxon>Pseudomonadota</taxon>
        <taxon>Gammaproteobacteria</taxon>
        <taxon>Oceanospirillales</taxon>
        <taxon>Halomonadaceae</taxon>
        <taxon>Halomonas</taxon>
    </lineage>
</organism>
<evidence type="ECO:0000256" key="1">
    <source>
        <dbReference type="ARBA" id="ARBA00006484"/>
    </source>
</evidence>
<proteinExistence type="inferred from homology"/>
<accession>A0ABV1NG27</accession>
<keyword evidence="3" id="KW-0520">NAD</keyword>
<evidence type="ECO:0000256" key="3">
    <source>
        <dbReference type="ARBA" id="ARBA00023027"/>
    </source>
</evidence>
<keyword evidence="2" id="KW-0560">Oxidoreductase</keyword>
<dbReference type="SUPFAM" id="SSF51735">
    <property type="entry name" value="NAD(P)-binding Rossmann-fold domains"/>
    <property type="match status" value="1"/>
</dbReference>
<protein>
    <submittedName>
        <fullName evidence="4">SDR family oxidoreductase</fullName>
    </submittedName>
</protein>
<dbReference type="PRINTS" id="PR00081">
    <property type="entry name" value="GDHRDH"/>
</dbReference>
<dbReference type="PRINTS" id="PR00080">
    <property type="entry name" value="SDRFAMILY"/>
</dbReference>
<dbReference type="Proteomes" id="UP001442468">
    <property type="component" value="Unassembled WGS sequence"/>
</dbReference>
<dbReference type="EMBL" id="JBEGCJ010000004">
    <property type="protein sequence ID" value="MEQ6918001.1"/>
    <property type="molecule type" value="Genomic_DNA"/>
</dbReference>
<evidence type="ECO:0000256" key="2">
    <source>
        <dbReference type="ARBA" id="ARBA00023002"/>
    </source>
</evidence>
<dbReference type="PROSITE" id="PS00061">
    <property type="entry name" value="ADH_SHORT"/>
    <property type="match status" value="1"/>
</dbReference>
<gene>
    <name evidence="4" type="ORF">ABE960_10745</name>
</gene>
<reference evidence="4 5" key="1">
    <citation type="submission" date="2024-05" db="EMBL/GenBank/DDBJ databases">
        <title>Halomonas sp. SSM6 16S ribosomal RNA gene Genome sequencing and assembly.</title>
        <authorList>
            <person name="Yook S."/>
        </authorList>
    </citation>
    <scope>NUCLEOTIDE SEQUENCE [LARGE SCALE GENOMIC DNA]</scope>
    <source>
        <strain evidence="4 5">SSM6</strain>
    </source>
</reference>
<dbReference type="PANTHER" id="PTHR43477">
    <property type="entry name" value="DIHYDROANTICAPSIN 7-DEHYDROGENASE"/>
    <property type="match status" value="1"/>
</dbReference>
<dbReference type="InterPro" id="IPR002347">
    <property type="entry name" value="SDR_fam"/>
</dbReference>
<dbReference type="Gene3D" id="3.40.50.720">
    <property type="entry name" value="NAD(P)-binding Rossmann-like Domain"/>
    <property type="match status" value="1"/>
</dbReference>
<dbReference type="InterPro" id="IPR051122">
    <property type="entry name" value="SDR_DHRS6-like"/>
</dbReference>
<sequence length="249" mass="25968">MRLKDKTALITASGQGIGRSTALQFAAEGARVIATDIDTEKLRELEGISGIETRHLDVLDAAAVDALAAELPPVDVLFNCAGYVASGSVLTGTDADWELSLALNVTSMARLTRVLLPAMIDNGGGSIINMASVASSLKGVPNRCAYSTTKAAVIGLTKSIAADFINQGIRCNAICPGTVDSPSLHQRIREQASQQGRPEADVKADFLARQPLGRLGTPEEIAALATYLAADESAYTTGTAQVIDGGWLL</sequence>
<evidence type="ECO:0000313" key="5">
    <source>
        <dbReference type="Proteomes" id="UP001442468"/>
    </source>
</evidence>
<dbReference type="InterPro" id="IPR020904">
    <property type="entry name" value="Sc_DH/Rdtase_CS"/>
</dbReference>
<dbReference type="RefSeq" id="WP_349762263.1">
    <property type="nucleotide sequence ID" value="NZ_JBEGCJ010000004.1"/>
</dbReference>
<name>A0ABV1NG27_9GAMM</name>
<dbReference type="Pfam" id="PF13561">
    <property type="entry name" value="adh_short_C2"/>
    <property type="match status" value="1"/>
</dbReference>